<feature type="chain" id="PRO_5017702724" evidence="1">
    <location>
        <begin position="20"/>
        <end position="189"/>
    </location>
</feature>
<dbReference type="AlphaFoldDB" id="A0A3D9RVP1"/>
<keyword evidence="4" id="KW-1185">Reference proteome</keyword>
<evidence type="ECO:0000259" key="2">
    <source>
        <dbReference type="Pfam" id="PF11845"/>
    </source>
</evidence>
<dbReference type="PROSITE" id="PS51257">
    <property type="entry name" value="PROKAR_LIPOPROTEIN"/>
    <property type="match status" value="1"/>
</dbReference>
<keyword evidence="1" id="KW-0732">Signal</keyword>
<gene>
    <name evidence="3" type="ORF">BX611_2365</name>
</gene>
<name>A0A3D9RVP1_9FLAO</name>
<dbReference type="EMBL" id="QTTQ01000011">
    <property type="protein sequence ID" value="REE80712.1"/>
    <property type="molecule type" value="Genomic_DNA"/>
</dbReference>
<feature type="domain" description="Tll0287-like" evidence="2">
    <location>
        <begin position="48"/>
        <end position="187"/>
    </location>
</feature>
<evidence type="ECO:0000313" key="3">
    <source>
        <dbReference type="EMBL" id="REE80712.1"/>
    </source>
</evidence>
<organism evidence="3 4">
    <name type="scientific">Lutibacter oceani</name>
    <dbReference type="NCBI Taxonomy" id="1853311"/>
    <lineage>
        <taxon>Bacteria</taxon>
        <taxon>Pseudomonadati</taxon>
        <taxon>Bacteroidota</taxon>
        <taxon>Flavobacteriia</taxon>
        <taxon>Flavobacteriales</taxon>
        <taxon>Flavobacteriaceae</taxon>
        <taxon>Lutibacter</taxon>
    </lineage>
</organism>
<dbReference type="OrthoDB" id="1494333at2"/>
<reference evidence="3 4" key="1">
    <citation type="submission" date="2018-08" db="EMBL/GenBank/DDBJ databases">
        <title>Genomic Encyclopedia of Type Strains, Phase III (KMG-III): the genomes of soil and plant-associated and newly described type strains.</title>
        <authorList>
            <person name="Whitman W."/>
        </authorList>
    </citation>
    <scope>NUCLEOTIDE SEQUENCE [LARGE SCALE GENOMIC DNA]</scope>
    <source>
        <strain evidence="3 4">325-5</strain>
    </source>
</reference>
<comment type="caution">
    <text evidence="3">The sequence shown here is derived from an EMBL/GenBank/DDBJ whole genome shotgun (WGS) entry which is preliminary data.</text>
</comment>
<accession>A0A3D9RVP1</accession>
<dbReference type="RefSeq" id="WP_115881403.1">
    <property type="nucleotide sequence ID" value="NZ_QTTQ01000011.1"/>
</dbReference>
<dbReference type="Pfam" id="PF11845">
    <property type="entry name" value="Tll0287-like"/>
    <property type="match status" value="1"/>
</dbReference>
<dbReference type="InterPro" id="IPR021796">
    <property type="entry name" value="Tll0287-like_dom"/>
</dbReference>
<dbReference type="Proteomes" id="UP000256429">
    <property type="component" value="Unassembled WGS sequence"/>
</dbReference>
<protein>
    <submittedName>
        <fullName evidence="3">Uncharacterized protein DUF3365</fullName>
    </submittedName>
</protein>
<proteinExistence type="predicted"/>
<evidence type="ECO:0000256" key="1">
    <source>
        <dbReference type="SAM" id="SignalP"/>
    </source>
</evidence>
<evidence type="ECO:0000313" key="4">
    <source>
        <dbReference type="Proteomes" id="UP000256429"/>
    </source>
</evidence>
<sequence length="189" mass="21182">MLLKKITILSLFISLISCSSGFSEKEKQEYTIKGKEIAQASFNELSSQLMTQMQAGGPAQAVPFCKEQAAPILAQLSSKYDANIKRSSDLLRSCKIEPTERELEIIYGYKKLISEKKDIQPIVEVDSDNKKHFYAPIIVKTNCLVCHGKVNETMSVKTDSIIKSIYPFDIATGYNEGDLRGVWSITFNK</sequence>
<feature type="signal peptide" evidence="1">
    <location>
        <begin position="1"/>
        <end position="19"/>
    </location>
</feature>